<dbReference type="EMBL" id="VSRR010005734">
    <property type="protein sequence ID" value="MPC43224.1"/>
    <property type="molecule type" value="Genomic_DNA"/>
</dbReference>
<sequence length="101" mass="10993">MQTVTAKHSKNTVTPNPSGCQRNAIREPLAGRPPCYYLSVTYGLLIGADRQAISAHNWKAGCGCSFTAGRAEPLIRRRKSYSKGLLVALPEKRTLPARPAK</sequence>
<feature type="region of interest" description="Disordered" evidence="1">
    <location>
        <begin position="1"/>
        <end position="25"/>
    </location>
</feature>
<dbReference type="AlphaFoldDB" id="A0A5B7FFI2"/>
<protein>
    <submittedName>
        <fullName evidence="2">Uncharacterized protein</fullName>
    </submittedName>
</protein>
<proteinExistence type="predicted"/>
<name>A0A5B7FFI2_PORTR</name>
<feature type="compositionally biased region" description="Polar residues" evidence="1">
    <location>
        <begin position="1"/>
        <end position="21"/>
    </location>
</feature>
<comment type="caution">
    <text evidence="2">The sequence shown here is derived from an EMBL/GenBank/DDBJ whole genome shotgun (WGS) entry which is preliminary data.</text>
</comment>
<keyword evidence="3" id="KW-1185">Reference proteome</keyword>
<evidence type="ECO:0000313" key="2">
    <source>
        <dbReference type="EMBL" id="MPC43224.1"/>
    </source>
</evidence>
<evidence type="ECO:0000313" key="3">
    <source>
        <dbReference type="Proteomes" id="UP000324222"/>
    </source>
</evidence>
<accession>A0A5B7FFI2</accession>
<gene>
    <name evidence="2" type="ORF">E2C01_036865</name>
</gene>
<evidence type="ECO:0000256" key="1">
    <source>
        <dbReference type="SAM" id="MobiDB-lite"/>
    </source>
</evidence>
<dbReference type="Proteomes" id="UP000324222">
    <property type="component" value="Unassembled WGS sequence"/>
</dbReference>
<organism evidence="2 3">
    <name type="scientific">Portunus trituberculatus</name>
    <name type="common">Swimming crab</name>
    <name type="synonym">Neptunus trituberculatus</name>
    <dbReference type="NCBI Taxonomy" id="210409"/>
    <lineage>
        <taxon>Eukaryota</taxon>
        <taxon>Metazoa</taxon>
        <taxon>Ecdysozoa</taxon>
        <taxon>Arthropoda</taxon>
        <taxon>Crustacea</taxon>
        <taxon>Multicrustacea</taxon>
        <taxon>Malacostraca</taxon>
        <taxon>Eumalacostraca</taxon>
        <taxon>Eucarida</taxon>
        <taxon>Decapoda</taxon>
        <taxon>Pleocyemata</taxon>
        <taxon>Brachyura</taxon>
        <taxon>Eubrachyura</taxon>
        <taxon>Portunoidea</taxon>
        <taxon>Portunidae</taxon>
        <taxon>Portuninae</taxon>
        <taxon>Portunus</taxon>
    </lineage>
</organism>
<reference evidence="2 3" key="1">
    <citation type="submission" date="2019-05" db="EMBL/GenBank/DDBJ databases">
        <title>Another draft genome of Portunus trituberculatus and its Hox gene families provides insights of decapod evolution.</title>
        <authorList>
            <person name="Jeong J.-H."/>
            <person name="Song I."/>
            <person name="Kim S."/>
            <person name="Choi T."/>
            <person name="Kim D."/>
            <person name="Ryu S."/>
            <person name="Kim W."/>
        </authorList>
    </citation>
    <scope>NUCLEOTIDE SEQUENCE [LARGE SCALE GENOMIC DNA]</scope>
    <source>
        <tissue evidence="2">Muscle</tissue>
    </source>
</reference>